<name>A0AAD7EZW8_9AGAR</name>
<comment type="caution">
    <text evidence="2">The sequence shown here is derived from an EMBL/GenBank/DDBJ whole genome shotgun (WGS) entry which is preliminary data.</text>
</comment>
<sequence length="224" mass="24438">MEDEVPPPPPAGSGNRLGTPPPIIPSSPSPLRASCPAKYAAVLELFDTEVKGGLWKSAVDTWLTLEHATGFQTVGKALPAGGCPGAVSWWVQRGRNTTRIPAGINSEDEHEDFYQAVVLWWLNVNPVWRKEGVKSAEDFEVHGLIQCSGGNLDGLPSGLNGLTSVLACLAWWYRVAGNTEGEPRWKKLVEDCTWVLSEKNRAFTHKRGAPDSLENPTSKRVRAE</sequence>
<accession>A0AAD7EZW8</accession>
<keyword evidence="3" id="KW-1185">Reference proteome</keyword>
<feature type="region of interest" description="Disordered" evidence="1">
    <location>
        <begin position="1"/>
        <end position="31"/>
    </location>
</feature>
<gene>
    <name evidence="2" type="ORF">DFH08DRAFT_689467</name>
</gene>
<protein>
    <submittedName>
        <fullName evidence="2">Uncharacterized protein</fullName>
    </submittedName>
</protein>
<evidence type="ECO:0000313" key="3">
    <source>
        <dbReference type="Proteomes" id="UP001218218"/>
    </source>
</evidence>
<organism evidence="2 3">
    <name type="scientific">Mycena albidolilacea</name>
    <dbReference type="NCBI Taxonomy" id="1033008"/>
    <lineage>
        <taxon>Eukaryota</taxon>
        <taxon>Fungi</taxon>
        <taxon>Dikarya</taxon>
        <taxon>Basidiomycota</taxon>
        <taxon>Agaricomycotina</taxon>
        <taxon>Agaricomycetes</taxon>
        <taxon>Agaricomycetidae</taxon>
        <taxon>Agaricales</taxon>
        <taxon>Marasmiineae</taxon>
        <taxon>Mycenaceae</taxon>
        <taxon>Mycena</taxon>
    </lineage>
</organism>
<feature type="compositionally biased region" description="Pro residues" evidence="1">
    <location>
        <begin position="1"/>
        <end position="11"/>
    </location>
</feature>
<proteinExistence type="predicted"/>
<dbReference type="AlphaFoldDB" id="A0AAD7EZW8"/>
<evidence type="ECO:0000256" key="1">
    <source>
        <dbReference type="SAM" id="MobiDB-lite"/>
    </source>
</evidence>
<evidence type="ECO:0000313" key="2">
    <source>
        <dbReference type="EMBL" id="KAJ7356958.1"/>
    </source>
</evidence>
<reference evidence="2" key="1">
    <citation type="submission" date="2023-03" db="EMBL/GenBank/DDBJ databases">
        <title>Massive genome expansion in bonnet fungi (Mycena s.s.) driven by repeated elements and novel gene families across ecological guilds.</title>
        <authorList>
            <consortium name="Lawrence Berkeley National Laboratory"/>
            <person name="Harder C.B."/>
            <person name="Miyauchi S."/>
            <person name="Viragh M."/>
            <person name="Kuo A."/>
            <person name="Thoen E."/>
            <person name="Andreopoulos B."/>
            <person name="Lu D."/>
            <person name="Skrede I."/>
            <person name="Drula E."/>
            <person name="Henrissat B."/>
            <person name="Morin E."/>
            <person name="Kohler A."/>
            <person name="Barry K."/>
            <person name="LaButti K."/>
            <person name="Morin E."/>
            <person name="Salamov A."/>
            <person name="Lipzen A."/>
            <person name="Mereny Z."/>
            <person name="Hegedus B."/>
            <person name="Baldrian P."/>
            <person name="Stursova M."/>
            <person name="Weitz H."/>
            <person name="Taylor A."/>
            <person name="Grigoriev I.V."/>
            <person name="Nagy L.G."/>
            <person name="Martin F."/>
            <person name="Kauserud H."/>
        </authorList>
    </citation>
    <scope>NUCLEOTIDE SEQUENCE</scope>
    <source>
        <strain evidence="2">CBHHK002</strain>
    </source>
</reference>
<dbReference type="EMBL" id="JARIHO010000008">
    <property type="protein sequence ID" value="KAJ7356958.1"/>
    <property type="molecule type" value="Genomic_DNA"/>
</dbReference>
<dbReference type="Proteomes" id="UP001218218">
    <property type="component" value="Unassembled WGS sequence"/>
</dbReference>
<feature type="compositionally biased region" description="Pro residues" evidence="1">
    <location>
        <begin position="19"/>
        <end position="28"/>
    </location>
</feature>